<comment type="subcellular location">
    <subcellularLocation>
        <location evidence="1">Secreted</location>
    </subcellularLocation>
</comment>
<dbReference type="GO" id="GO:0045493">
    <property type="term" value="P:xylan catabolic process"/>
    <property type="evidence" value="ECO:0007669"/>
    <property type="project" value="UniProtKB-KW"/>
</dbReference>
<reference evidence="17" key="1">
    <citation type="journal article" date="2023" name="Mol. Phylogenet. Evol.">
        <title>Genome-scale phylogeny and comparative genomics of the fungal order Sordariales.</title>
        <authorList>
            <person name="Hensen N."/>
            <person name="Bonometti L."/>
            <person name="Westerberg I."/>
            <person name="Brannstrom I.O."/>
            <person name="Guillou S."/>
            <person name="Cros-Aarteil S."/>
            <person name="Calhoun S."/>
            <person name="Haridas S."/>
            <person name="Kuo A."/>
            <person name="Mondo S."/>
            <person name="Pangilinan J."/>
            <person name="Riley R."/>
            <person name="LaButti K."/>
            <person name="Andreopoulos B."/>
            <person name="Lipzen A."/>
            <person name="Chen C."/>
            <person name="Yan M."/>
            <person name="Daum C."/>
            <person name="Ng V."/>
            <person name="Clum A."/>
            <person name="Steindorff A."/>
            <person name="Ohm R.A."/>
            <person name="Martin F."/>
            <person name="Silar P."/>
            <person name="Natvig D.O."/>
            <person name="Lalanne C."/>
            <person name="Gautier V."/>
            <person name="Ament-Velasquez S.L."/>
            <person name="Kruys A."/>
            <person name="Hutchinson M.I."/>
            <person name="Powell A.J."/>
            <person name="Barry K."/>
            <person name="Miller A.N."/>
            <person name="Grigoriev I.V."/>
            <person name="Debuchy R."/>
            <person name="Gladieux P."/>
            <person name="Hiltunen Thoren M."/>
            <person name="Johannesson H."/>
        </authorList>
    </citation>
    <scope>NUCLEOTIDE SEQUENCE [LARGE SCALE GENOMIC DNA]</scope>
    <source>
        <strain evidence="17">CBS 340.73</strain>
    </source>
</reference>
<dbReference type="Gene3D" id="2.60.40.10">
    <property type="entry name" value="Immunoglobulins"/>
    <property type="match status" value="1"/>
</dbReference>
<comment type="catalytic activity">
    <reaction evidence="12">
        <text>Hydrolysis of (1-&gt;4)-beta-D-xylans, to remove successive D-xylose residues from the non-reducing termini.</text>
        <dbReference type="EC" id="3.2.1.37"/>
    </reaction>
</comment>
<evidence type="ECO:0000259" key="15">
    <source>
        <dbReference type="SMART" id="SM01217"/>
    </source>
</evidence>
<keyword evidence="4" id="KW-0964">Secreted</keyword>
<dbReference type="InterPro" id="IPR002772">
    <property type="entry name" value="Glyco_hydro_3_C"/>
</dbReference>
<keyword evidence="9" id="KW-0119">Carbohydrate metabolism</keyword>
<sequence>MVRTLVLVGSLAAAVANVRAAFPDCVSGPLANNSVCNASLVHPPRHDTNESRKDPLTRAKALISVLTIQEKMNNTGSTSPGVPRLGLPAYTWWQEALHGVASSPGVNFSAQGDYSYATSFPQPILMGAAFDDELITAVATIISTEARAFNNDGRAGLDFWTPNINPFKDPRWGRGQETPGEDPFHLGSYVHALINGLQGGYDPKYKRIVATCKHFVGYDMETWNGNTRYQWDAPISMQDMVEYYMPPFQSCARDSNVGAFMCSYNAVNGVPTCADPWLLGDVLRGHWGWTNEQQWVTSDCDAVQNVFLPHRWASTREEAAALSLIAGTDVNCGTYYQNHLPKAYAQGLINESTVDRALIRQYSSLVRLGYFDPPENQPYRALNFSDVNTPLAQKLAHQAAVEGIVLLKNDGMLPLDLSGNKSIALIGDWANATQQMQGNYYGQAPYLHSPLYAAQQLTTVYYVNGPTQGNPTTDDWLPVWQAAEKADIIMYIGGIDNSVESEGNDRVSIGWAGDQLDMIGQLAQYGKPMAVVQMGGGQIDSSPIKNNPNISALLWGGYPGQDGGTALFDIITGKAAPAGRMPVTQYPANYIAQVPMTDMTLRPGPTSPGRTYKWFNGTAVYPFGYGLHYTNFSASVGSPSPFSSANSSFSISGLISACNSSSSKPKYLDQCPFATLPVDIHNTGNTTSDYVALAFLAGEFGPQPYPLKSLVAYSRAHSITGGNSESLSLNLTLASLARVDERGNKVLYPGSYSLMVDLQPLLAVNFTLTGCQTVLDYWPQPPANRTPAGVPEVGSSYFVGGFGSTPDAVQQRVGRANSDSYSN</sequence>
<dbReference type="InterPro" id="IPR036962">
    <property type="entry name" value="Glyco_hydro_3_N_sf"/>
</dbReference>
<evidence type="ECO:0000313" key="17">
    <source>
        <dbReference type="Proteomes" id="UP001303473"/>
    </source>
</evidence>
<dbReference type="GO" id="GO:0031222">
    <property type="term" value="P:arabinan catabolic process"/>
    <property type="evidence" value="ECO:0007669"/>
    <property type="project" value="TreeGrafter"/>
</dbReference>
<dbReference type="Gene3D" id="3.40.50.1700">
    <property type="entry name" value="Glycoside hydrolase family 3 C-terminal domain"/>
    <property type="match status" value="1"/>
</dbReference>
<dbReference type="PANTHER" id="PTHR42721">
    <property type="entry name" value="SUGAR HYDROLASE-RELATED"/>
    <property type="match status" value="1"/>
</dbReference>
<dbReference type="EMBL" id="MU853770">
    <property type="protein sequence ID" value="KAK3942835.1"/>
    <property type="molecule type" value="Genomic_DNA"/>
</dbReference>
<keyword evidence="10" id="KW-0326">Glycosidase</keyword>
<comment type="pathway">
    <text evidence="2">Glycan degradation; xylan degradation.</text>
</comment>
<dbReference type="Proteomes" id="UP001303473">
    <property type="component" value="Unassembled WGS sequence"/>
</dbReference>
<dbReference type="Gene3D" id="3.20.20.300">
    <property type="entry name" value="Glycoside hydrolase, family 3, N-terminal domain"/>
    <property type="match status" value="1"/>
</dbReference>
<name>A0AAN6NBR0_9PEZI</name>
<dbReference type="SUPFAM" id="SSF51445">
    <property type="entry name" value="(Trans)glycosidases"/>
    <property type="match status" value="1"/>
</dbReference>
<dbReference type="InterPro" id="IPR013783">
    <property type="entry name" value="Ig-like_fold"/>
</dbReference>
<organism evidence="16 17">
    <name type="scientific">Diplogelasinospora grovesii</name>
    <dbReference type="NCBI Taxonomy" id="303347"/>
    <lineage>
        <taxon>Eukaryota</taxon>
        <taxon>Fungi</taxon>
        <taxon>Dikarya</taxon>
        <taxon>Ascomycota</taxon>
        <taxon>Pezizomycotina</taxon>
        <taxon>Sordariomycetes</taxon>
        <taxon>Sordariomycetidae</taxon>
        <taxon>Sordariales</taxon>
        <taxon>Diplogelasinosporaceae</taxon>
        <taxon>Diplogelasinospora</taxon>
    </lineage>
</organism>
<evidence type="ECO:0000256" key="10">
    <source>
        <dbReference type="ARBA" id="ARBA00023295"/>
    </source>
</evidence>
<feature type="domain" description="Fibronectin type III-like" evidence="15">
    <location>
        <begin position="690"/>
        <end position="760"/>
    </location>
</feature>
<evidence type="ECO:0000256" key="1">
    <source>
        <dbReference type="ARBA" id="ARBA00004613"/>
    </source>
</evidence>
<proteinExistence type="inferred from homology"/>
<dbReference type="Pfam" id="PF01915">
    <property type="entry name" value="Glyco_hydro_3_C"/>
    <property type="match status" value="1"/>
</dbReference>
<dbReference type="GO" id="GO:0005576">
    <property type="term" value="C:extracellular region"/>
    <property type="evidence" value="ECO:0007669"/>
    <property type="project" value="UniProtKB-SubCell"/>
</dbReference>
<protein>
    <recommendedName>
        <fullName evidence="13">xylan 1,4-beta-xylosidase</fullName>
        <ecNumber evidence="13">3.2.1.37</ecNumber>
    </recommendedName>
</protein>
<dbReference type="InterPro" id="IPR036881">
    <property type="entry name" value="Glyco_hydro_3_C_sf"/>
</dbReference>
<evidence type="ECO:0000256" key="7">
    <source>
        <dbReference type="ARBA" id="ARBA00022801"/>
    </source>
</evidence>
<dbReference type="InterPro" id="IPR001764">
    <property type="entry name" value="Glyco_hydro_3_N"/>
</dbReference>
<keyword evidence="8" id="KW-0325">Glycoprotein</keyword>
<evidence type="ECO:0000256" key="8">
    <source>
        <dbReference type="ARBA" id="ARBA00023180"/>
    </source>
</evidence>
<dbReference type="GO" id="GO:0009044">
    <property type="term" value="F:xylan 1,4-beta-xylosidase activity"/>
    <property type="evidence" value="ECO:0007669"/>
    <property type="project" value="UniProtKB-EC"/>
</dbReference>
<comment type="caution">
    <text evidence="16">The sequence shown here is derived from an EMBL/GenBank/DDBJ whole genome shotgun (WGS) entry which is preliminary data.</text>
</comment>
<evidence type="ECO:0000256" key="2">
    <source>
        <dbReference type="ARBA" id="ARBA00004851"/>
    </source>
</evidence>
<comment type="similarity">
    <text evidence="3">Belongs to the glycosyl hydrolase 3 family.</text>
</comment>
<dbReference type="InterPro" id="IPR017853">
    <property type="entry name" value="GH"/>
</dbReference>
<evidence type="ECO:0000256" key="4">
    <source>
        <dbReference type="ARBA" id="ARBA00022525"/>
    </source>
</evidence>
<evidence type="ECO:0000256" key="9">
    <source>
        <dbReference type="ARBA" id="ARBA00023277"/>
    </source>
</evidence>
<keyword evidence="7 16" id="KW-0378">Hydrolase</keyword>
<dbReference type="FunFam" id="3.40.50.1700:FF:000007">
    <property type="entry name" value="Exo-1,4-beta-xylosidase xlnD"/>
    <property type="match status" value="1"/>
</dbReference>
<evidence type="ECO:0000256" key="12">
    <source>
        <dbReference type="ARBA" id="ARBA00024574"/>
    </source>
</evidence>
<dbReference type="SUPFAM" id="SSF52279">
    <property type="entry name" value="Beta-D-glucan exohydrolase, C-terminal domain"/>
    <property type="match status" value="1"/>
</dbReference>
<dbReference type="AlphaFoldDB" id="A0AAN6NBR0"/>
<evidence type="ECO:0000256" key="6">
    <source>
        <dbReference type="ARBA" id="ARBA00022729"/>
    </source>
</evidence>
<dbReference type="InterPro" id="IPR026891">
    <property type="entry name" value="Fn3-like"/>
</dbReference>
<dbReference type="SMART" id="SM01217">
    <property type="entry name" value="Fn3_like"/>
    <property type="match status" value="1"/>
</dbReference>
<dbReference type="EC" id="3.2.1.37" evidence="13"/>
<evidence type="ECO:0000256" key="14">
    <source>
        <dbReference type="SAM" id="SignalP"/>
    </source>
</evidence>
<gene>
    <name evidence="16" type="ORF">QBC46DRAFT_423826</name>
</gene>
<evidence type="ECO:0000313" key="16">
    <source>
        <dbReference type="EMBL" id="KAK3942835.1"/>
    </source>
</evidence>
<evidence type="ECO:0000256" key="5">
    <source>
        <dbReference type="ARBA" id="ARBA00022651"/>
    </source>
</evidence>
<keyword evidence="17" id="KW-1185">Reference proteome</keyword>
<dbReference type="GO" id="GO:0046556">
    <property type="term" value="F:alpha-L-arabinofuranosidase activity"/>
    <property type="evidence" value="ECO:0007669"/>
    <property type="project" value="TreeGrafter"/>
</dbReference>
<evidence type="ECO:0000256" key="11">
    <source>
        <dbReference type="ARBA" id="ARBA00023326"/>
    </source>
</evidence>
<keyword evidence="5" id="KW-0858">Xylan degradation</keyword>
<evidence type="ECO:0000256" key="3">
    <source>
        <dbReference type="ARBA" id="ARBA00005336"/>
    </source>
</evidence>
<feature type="signal peptide" evidence="14">
    <location>
        <begin position="1"/>
        <end position="20"/>
    </location>
</feature>
<keyword evidence="6 14" id="KW-0732">Signal</keyword>
<evidence type="ECO:0000256" key="13">
    <source>
        <dbReference type="ARBA" id="ARBA00026107"/>
    </source>
</evidence>
<dbReference type="InterPro" id="IPR044993">
    <property type="entry name" value="BXL"/>
</dbReference>
<dbReference type="Pfam" id="PF00933">
    <property type="entry name" value="Glyco_hydro_3"/>
    <property type="match status" value="1"/>
</dbReference>
<feature type="chain" id="PRO_5043047028" description="xylan 1,4-beta-xylosidase" evidence="14">
    <location>
        <begin position="21"/>
        <end position="823"/>
    </location>
</feature>
<accession>A0AAN6NBR0</accession>
<dbReference type="PANTHER" id="PTHR42721:SF3">
    <property type="entry name" value="BETA-D-XYLOSIDASE 5-RELATED"/>
    <property type="match status" value="1"/>
</dbReference>
<keyword evidence="11" id="KW-0624">Polysaccharide degradation</keyword>